<dbReference type="Pfam" id="PF07758">
    <property type="entry name" value="DUF1614"/>
    <property type="match status" value="1"/>
</dbReference>
<accession>A0A645J9P7</accession>
<keyword evidence="1" id="KW-0812">Transmembrane</keyword>
<protein>
    <recommendedName>
        <fullName evidence="3">DUF1614 domain-containing protein</fullName>
    </recommendedName>
</protein>
<feature type="transmembrane region" description="Helical" evidence="1">
    <location>
        <begin position="78"/>
        <end position="103"/>
    </location>
</feature>
<evidence type="ECO:0000313" key="2">
    <source>
        <dbReference type="EMBL" id="MPN56233.1"/>
    </source>
</evidence>
<sequence>MGGAIVPLVISAHLILTRRVSAPRAGIGILVVALITYILAQPVAGQGIVLPFWVSPVLAVICSLVLSQSYCGAPSLAYISGSIGTLLGADIMNILTPGVLPALSPAGLQTSNPLVLSIGGAGVFDGIFLTGILAVLFASVIVRFFHGSCKGVKMHRIHNKKSY</sequence>
<dbReference type="AlphaFoldDB" id="A0A645J9P7"/>
<gene>
    <name evidence="2" type="ORF">SDC9_203919</name>
</gene>
<feature type="transmembrane region" description="Helical" evidence="1">
    <location>
        <begin position="123"/>
        <end position="146"/>
    </location>
</feature>
<feature type="transmembrane region" description="Helical" evidence="1">
    <location>
        <begin position="46"/>
        <end position="66"/>
    </location>
</feature>
<dbReference type="EMBL" id="VSSQ01126339">
    <property type="protein sequence ID" value="MPN56233.1"/>
    <property type="molecule type" value="Genomic_DNA"/>
</dbReference>
<comment type="caution">
    <text evidence="2">The sequence shown here is derived from an EMBL/GenBank/DDBJ whole genome shotgun (WGS) entry which is preliminary data.</text>
</comment>
<reference evidence="2" key="1">
    <citation type="submission" date="2019-08" db="EMBL/GenBank/DDBJ databases">
        <authorList>
            <person name="Kucharzyk K."/>
            <person name="Murdoch R.W."/>
            <person name="Higgins S."/>
            <person name="Loffler F."/>
        </authorList>
    </citation>
    <scope>NUCLEOTIDE SEQUENCE</scope>
</reference>
<organism evidence="2">
    <name type="scientific">bioreactor metagenome</name>
    <dbReference type="NCBI Taxonomy" id="1076179"/>
    <lineage>
        <taxon>unclassified sequences</taxon>
        <taxon>metagenomes</taxon>
        <taxon>ecological metagenomes</taxon>
    </lineage>
</organism>
<dbReference type="InterPro" id="IPR011672">
    <property type="entry name" value="DUF1614"/>
</dbReference>
<name>A0A645J9P7_9ZZZZ</name>
<proteinExistence type="predicted"/>
<keyword evidence="1" id="KW-1133">Transmembrane helix</keyword>
<feature type="transmembrane region" description="Helical" evidence="1">
    <location>
        <begin position="21"/>
        <end position="40"/>
    </location>
</feature>
<keyword evidence="1" id="KW-0472">Membrane</keyword>
<evidence type="ECO:0008006" key="3">
    <source>
        <dbReference type="Google" id="ProtNLM"/>
    </source>
</evidence>
<evidence type="ECO:0000256" key="1">
    <source>
        <dbReference type="SAM" id="Phobius"/>
    </source>
</evidence>